<feature type="region of interest" description="Disordered" evidence="1">
    <location>
        <begin position="396"/>
        <end position="438"/>
    </location>
</feature>
<accession>A0A2S8F7F3</accession>
<protein>
    <submittedName>
        <fullName evidence="2">Phage portal protein</fullName>
    </submittedName>
</protein>
<evidence type="ECO:0000256" key="1">
    <source>
        <dbReference type="SAM" id="MobiDB-lite"/>
    </source>
</evidence>
<dbReference type="OrthoDB" id="9765386at2"/>
<dbReference type="Proteomes" id="UP000240009">
    <property type="component" value="Unassembled WGS sequence"/>
</dbReference>
<evidence type="ECO:0000313" key="2">
    <source>
        <dbReference type="EMBL" id="PQO28091.1"/>
    </source>
</evidence>
<dbReference type="AlphaFoldDB" id="A0A2S8F7F3"/>
<proteinExistence type="predicted"/>
<dbReference type="InterPro" id="IPR006944">
    <property type="entry name" value="Phage/GTA_portal"/>
</dbReference>
<reference evidence="2 3" key="1">
    <citation type="submission" date="2018-02" db="EMBL/GenBank/DDBJ databases">
        <title>Comparative genomes isolates from brazilian mangrove.</title>
        <authorList>
            <person name="Araujo J.E."/>
            <person name="Taketani R.G."/>
            <person name="Silva M.C.P."/>
            <person name="Loureco M.V."/>
            <person name="Andreote F.D."/>
        </authorList>
    </citation>
    <scope>NUCLEOTIDE SEQUENCE [LARGE SCALE GENOMIC DNA]</scope>
    <source>
        <strain evidence="2 3">HEX-2 MGV</strain>
    </source>
</reference>
<organism evidence="2 3">
    <name type="scientific">Blastopirellula marina</name>
    <dbReference type="NCBI Taxonomy" id="124"/>
    <lineage>
        <taxon>Bacteria</taxon>
        <taxon>Pseudomonadati</taxon>
        <taxon>Planctomycetota</taxon>
        <taxon>Planctomycetia</taxon>
        <taxon>Pirellulales</taxon>
        <taxon>Pirellulaceae</taxon>
        <taxon>Blastopirellula</taxon>
    </lineage>
</organism>
<comment type="caution">
    <text evidence="2">The sequence shown here is derived from an EMBL/GenBank/DDBJ whole genome shotgun (WGS) entry which is preliminary data.</text>
</comment>
<name>A0A2S8F7F3_9BACT</name>
<dbReference type="EMBL" id="PUIA01000051">
    <property type="protein sequence ID" value="PQO28091.1"/>
    <property type="molecule type" value="Genomic_DNA"/>
</dbReference>
<dbReference type="RefSeq" id="WP_105355789.1">
    <property type="nucleotide sequence ID" value="NZ_PUIA01000051.1"/>
</dbReference>
<dbReference type="NCBIfam" id="TIGR01537">
    <property type="entry name" value="portal_HK97"/>
    <property type="match status" value="1"/>
</dbReference>
<evidence type="ECO:0000313" key="3">
    <source>
        <dbReference type="Proteomes" id="UP000240009"/>
    </source>
</evidence>
<sequence>MFNIFNWFRTATEKPQQYSDFGERLANVGGSVSVTEKTAINQVNVFACIRAISETMATLPFPVYSRLENGGKDRLRDHPVNRILNLTYDGEGDSIVWRDAMIGHVLGWGNGYSEIEFTRGGEALAVHLVPPNKVKPERTKAGKIQYKVEDSFVPIPASKMLHIAGLGFDGVRGYSPIKIGKSAITLAMNAEQFGSTWFSNGSRGQAVLRHTETLSTEAQARLRNNIEHIHQGPENAHRLLILEEGMSLEQLGVPPEDAQFLGTRLFQLQEICRLYRISPVVVQELSRSTFSNNEQEMISFVVHTLRPWCRRFENQVNRKMFSESEQKHLFAEHLIDGLLRGDRSTRDASYAVGRQWGWYSADDVLELENRNPLPDGQGKQYLVPGNMIDAASFVKKTEEEPTPPAPVEEPQDDSQEEPQHGESTDDTTDNTEAAQASLDCVRDNIDRMLRREVESMRKASRKPNEFLNLMDAFYQNHHLMVFRAVMPSLTALNAVTGQTYSIHDLTAQIVDTGQNELLDLSGTVEADELPEAVEQWAELRLGKANEIIAQLAT</sequence>
<dbReference type="Pfam" id="PF04860">
    <property type="entry name" value="Phage_portal"/>
    <property type="match status" value="1"/>
</dbReference>
<gene>
    <name evidence="2" type="ORF">C5Y96_17115</name>
</gene>
<dbReference type="InterPro" id="IPR006427">
    <property type="entry name" value="Portal_HK97"/>
</dbReference>